<keyword evidence="4" id="KW-1185">Reference proteome</keyword>
<name>A0A921YNZ9_MANSE</name>
<reference evidence="3" key="2">
    <citation type="submission" date="2020-12" db="EMBL/GenBank/DDBJ databases">
        <authorList>
            <person name="Kanost M."/>
        </authorList>
    </citation>
    <scope>NUCLEOTIDE SEQUENCE</scope>
</reference>
<dbReference type="Proteomes" id="UP000791440">
    <property type="component" value="Unassembled WGS sequence"/>
</dbReference>
<accession>A0A921YNZ9</accession>
<keyword evidence="2" id="KW-0812">Transmembrane</keyword>
<keyword evidence="1" id="KW-0175">Coiled coil</keyword>
<feature type="coiled-coil region" evidence="1">
    <location>
        <begin position="109"/>
        <end position="136"/>
    </location>
</feature>
<evidence type="ECO:0000256" key="1">
    <source>
        <dbReference type="SAM" id="Coils"/>
    </source>
</evidence>
<reference evidence="3" key="1">
    <citation type="journal article" date="2016" name="Insect Biochem. Mol. Biol.">
        <title>Multifaceted biological insights from a draft genome sequence of the tobacco hornworm moth, Manduca sexta.</title>
        <authorList>
            <person name="Kanost M.R."/>
            <person name="Arrese E.L."/>
            <person name="Cao X."/>
            <person name="Chen Y.R."/>
            <person name="Chellapilla S."/>
            <person name="Goldsmith M.R."/>
            <person name="Grosse-Wilde E."/>
            <person name="Heckel D.G."/>
            <person name="Herndon N."/>
            <person name="Jiang H."/>
            <person name="Papanicolaou A."/>
            <person name="Qu J."/>
            <person name="Soulages J.L."/>
            <person name="Vogel H."/>
            <person name="Walters J."/>
            <person name="Waterhouse R.M."/>
            <person name="Ahn S.J."/>
            <person name="Almeida F.C."/>
            <person name="An C."/>
            <person name="Aqrawi P."/>
            <person name="Bretschneider A."/>
            <person name="Bryant W.B."/>
            <person name="Bucks S."/>
            <person name="Chao H."/>
            <person name="Chevignon G."/>
            <person name="Christen J.M."/>
            <person name="Clarke D.F."/>
            <person name="Dittmer N.T."/>
            <person name="Ferguson L.C.F."/>
            <person name="Garavelou S."/>
            <person name="Gordon K.H.J."/>
            <person name="Gunaratna R.T."/>
            <person name="Han Y."/>
            <person name="Hauser F."/>
            <person name="He Y."/>
            <person name="Heidel-Fischer H."/>
            <person name="Hirsh A."/>
            <person name="Hu Y."/>
            <person name="Jiang H."/>
            <person name="Kalra D."/>
            <person name="Klinner C."/>
            <person name="Konig C."/>
            <person name="Kovar C."/>
            <person name="Kroll A.R."/>
            <person name="Kuwar S.S."/>
            <person name="Lee S.L."/>
            <person name="Lehman R."/>
            <person name="Li K."/>
            <person name="Li Z."/>
            <person name="Liang H."/>
            <person name="Lovelace S."/>
            <person name="Lu Z."/>
            <person name="Mansfield J.H."/>
            <person name="McCulloch K.J."/>
            <person name="Mathew T."/>
            <person name="Morton B."/>
            <person name="Muzny D.M."/>
            <person name="Neunemann D."/>
            <person name="Ongeri F."/>
            <person name="Pauchet Y."/>
            <person name="Pu L.L."/>
            <person name="Pyrousis I."/>
            <person name="Rao X.J."/>
            <person name="Redding A."/>
            <person name="Roesel C."/>
            <person name="Sanchez-Gracia A."/>
            <person name="Schaack S."/>
            <person name="Shukla A."/>
            <person name="Tetreau G."/>
            <person name="Wang Y."/>
            <person name="Xiong G.H."/>
            <person name="Traut W."/>
            <person name="Walsh T.K."/>
            <person name="Worley K.C."/>
            <person name="Wu D."/>
            <person name="Wu W."/>
            <person name="Wu Y.Q."/>
            <person name="Zhang X."/>
            <person name="Zou Z."/>
            <person name="Zucker H."/>
            <person name="Briscoe A.D."/>
            <person name="Burmester T."/>
            <person name="Clem R.J."/>
            <person name="Feyereisen R."/>
            <person name="Grimmelikhuijzen C.J.P."/>
            <person name="Hamodrakas S.J."/>
            <person name="Hansson B.S."/>
            <person name="Huguet E."/>
            <person name="Jermiin L.S."/>
            <person name="Lan Q."/>
            <person name="Lehman H.K."/>
            <person name="Lorenzen M."/>
            <person name="Merzendorfer H."/>
            <person name="Michalopoulos I."/>
            <person name="Morton D.B."/>
            <person name="Muthukrishnan S."/>
            <person name="Oakeshott J.G."/>
            <person name="Palmer W."/>
            <person name="Park Y."/>
            <person name="Passarelli A.L."/>
            <person name="Rozas J."/>
            <person name="Schwartz L.M."/>
            <person name="Smith W."/>
            <person name="Southgate A."/>
            <person name="Vilcinskas A."/>
            <person name="Vogt R."/>
            <person name="Wang P."/>
            <person name="Werren J."/>
            <person name="Yu X.Q."/>
            <person name="Zhou J.J."/>
            <person name="Brown S.J."/>
            <person name="Scherer S.E."/>
            <person name="Richards S."/>
            <person name="Blissard G.W."/>
        </authorList>
    </citation>
    <scope>NUCLEOTIDE SEQUENCE</scope>
</reference>
<sequence>MDPDAFIEKLKNESMMRLYLGVMVFLGLTAGLVFYIQHESYKIPPMDQCTSELQSTKRQLEVETEYKNRIEKMLSDTQEYYEADKEQFKTSMETCFAMTQQSFLCQNQMNDLHIKCNKVRSDYEKASRELEEIKCSKNPA</sequence>
<keyword evidence="2" id="KW-0472">Membrane</keyword>
<protein>
    <submittedName>
        <fullName evidence="3">Uncharacterized protein</fullName>
    </submittedName>
</protein>
<keyword evidence="2" id="KW-1133">Transmembrane helix</keyword>
<proteinExistence type="predicted"/>
<dbReference type="EMBL" id="JH668296">
    <property type="protein sequence ID" value="KAG6442843.1"/>
    <property type="molecule type" value="Genomic_DNA"/>
</dbReference>
<feature type="transmembrane region" description="Helical" evidence="2">
    <location>
        <begin position="18"/>
        <end position="36"/>
    </location>
</feature>
<evidence type="ECO:0000256" key="2">
    <source>
        <dbReference type="SAM" id="Phobius"/>
    </source>
</evidence>
<organism evidence="3 4">
    <name type="scientific">Manduca sexta</name>
    <name type="common">Tobacco hawkmoth</name>
    <name type="synonym">Tobacco hornworm</name>
    <dbReference type="NCBI Taxonomy" id="7130"/>
    <lineage>
        <taxon>Eukaryota</taxon>
        <taxon>Metazoa</taxon>
        <taxon>Ecdysozoa</taxon>
        <taxon>Arthropoda</taxon>
        <taxon>Hexapoda</taxon>
        <taxon>Insecta</taxon>
        <taxon>Pterygota</taxon>
        <taxon>Neoptera</taxon>
        <taxon>Endopterygota</taxon>
        <taxon>Lepidoptera</taxon>
        <taxon>Glossata</taxon>
        <taxon>Ditrysia</taxon>
        <taxon>Bombycoidea</taxon>
        <taxon>Sphingidae</taxon>
        <taxon>Sphinginae</taxon>
        <taxon>Sphingini</taxon>
        <taxon>Manduca</taxon>
    </lineage>
</organism>
<comment type="caution">
    <text evidence="3">The sequence shown here is derived from an EMBL/GenBank/DDBJ whole genome shotgun (WGS) entry which is preliminary data.</text>
</comment>
<dbReference type="OrthoDB" id="10292397at2759"/>
<dbReference type="AlphaFoldDB" id="A0A921YNZ9"/>
<gene>
    <name evidence="3" type="ORF">O3G_MSEX002505</name>
</gene>
<evidence type="ECO:0000313" key="4">
    <source>
        <dbReference type="Proteomes" id="UP000791440"/>
    </source>
</evidence>
<evidence type="ECO:0000313" key="3">
    <source>
        <dbReference type="EMBL" id="KAG6442843.1"/>
    </source>
</evidence>